<evidence type="ECO:0000313" key="1">
    <source>
        <dbReference type="EMBL" id="KAH6636485.1"/>
    </source>
</evidence>
<proteinExistence type="predicted"/>
<dbReference type="EMBL" id="JAGIZQ010000003">
    <property type="protein sequence ID" value="KAH6636485.1"/>
    <property type="molecule type" value="Genomic_DNA"/>
</dbReference>
<evidence type="ECO:0000313" key="2">
    <source>
        <dbReference type="Proteomes" id="UP000724584"/>
    </source>
</evidence>
<name>A0ACB7PFP3_9PEZI</name>
<organism evidence="1 2">
    <name type="scientific">Chaetomium tenue</name>
    <dbReference type="NCBI Taxonomy" id="1854479"/>
    <lineage>
        <taxon>Eukaryota</taxon>
        <taxon>Fungi</taxon>
        <taxon>Dikarya</taxon>
        <taxon>Ascomycota</taxon>
        <taxon>Pezizomycotina</taxon>
        <taxon>Sordariomycetes</taxon>
        <taxon>Sordariomycetidae</taxon>
        <taxon>Sordariales</taxon>
        <taxon>Chaetomiaceae</taxon>
        <taxon>Chaetomium</taxon>
    </lineage>
</organism>
<protein>
    <submittedName>
        <fullName evidence="1">Uncharacterized protein</fullName>
    </submittedName>
</protein>
<accession>A0ACB7PFP3</accession>
<sequence>MAPVEVEREPRTLPIALAGLQVAATVYACYTVTRSLYQSHKALGPAQDTRNRKAERIKLTVAFGSLAALGLAFAVASGLEYLTLSYKVWACERDVPVSESLLGGLFRHRTLTADETDEPPLYLRYWLSDTPVFLNALQIITEKARRLWWGQQLDLATIAWTALLAVEGRRRRIPHLWAYALLPHLVSLSFALNLFCVALLQTPSPLLPQETRIAQIFHRILPKKPQNWFPHLSLLLVPLVANYVVTLWFPATTWTPSFPTFVALSKILTLAPLILPTIAPTSWGIVHSDPHDAYPDITKLFNTISAGTIILYIKTTICALVDNLPDSSKPCHTLLNVPLDTEKRSQWERTATAVERILTSMTDHPAVAAAGKDVLLCALSLGLWAAVRSTDVSNMLRSLTPIHESPRRFLSGVSPSKPTKPEPAPGPEETTHPAAVPSFGMTLRRPRRSARGSISSTGSSNSPGEDTTTTAATHEPPKRRGRPRKAKTEPKPDPNPNPKQRQQKHQPKQEDSPANDDKTYVPTPAVEAEAGRGLGDVVPKDDFDWESAALAWGVTVLGGLGLGGAAVWGAECLAR</sequence>
<gene>
    <name evidence="1" type="ORF">F5144DRAFT_567658</name>
</gene>
<reference evidence="1 2" key="1">
    <citation type="journal article" date="2021" name="Nat. Commun.">
        <title>Genetic determinants of endophytism in the Arabidopsis root mycobiome.</title>
        <authorList>
            <person name="Mesny F."/>
            <person name="Miyauchi S."/>
            <person name="Thiergart T."/>
            <person name="Pickel B."/>
            <person name="Atanasova L."/>
            <person name="Karlsson M."/>
            <person name="Huettel B."/>
            <person name="Barry K.W."/>
            <person name="Haridas S."/>
            <person name="Chen C."/>
            <person name="Bauer D."/>
            <person name="Andreopoulos W."/>
            <person name="Pangilinan J."/>
            <person name="LaButti K."/>
            <person name="Riley R."/>
            <person name="Lipzen A."/>
            <person name="Clum A."/>
            <person name="Drula E."/>
            <person name="Henrissat B."/>
            <person name="Kohler A."/>
            <person name="Grigoriev I.V."/>
            <person name="Martin F.M."/>
            <person name="Hacquard S."/>
        </authorList>
    </citation>
    <scope>NUCLEOTIDE SEQUENCE [LARGE SCALE GENOMIC DNA]</scope>
    <source>
        <strain evidence="1 2">MPI-SDFR-AT-0079</strain>
    </source>
</reference>
<comment type="caution">
    <text evidence="1">The sequence shown here is derived from an EMBL/GenBank/DDBJ whole genome shotgun (WGS) entry which is preliminary data.</text>
</comment>
<keyword evidence="2" id="KW-1185">Reference proteome</keyword>
<dbReference type="Proteomes" id="UP000724584">
    <property type="component" value="Unassembled WGS sequence"/>
</dbReference>